<dbReference type="EMBL" id="JAOPHQ010005442">
    <property type="protein sequence ID" value="KAK0135305.1"/>
    <property type="molecule type" value="Genomic_DNA"/>
</dbReference>
<organism evidence="3 4">
    <name type="scientific">Merluccius polli</name>
    <name type="common">Benguela hake</name>
    <name type="synonym">Merluccius cadenati</name>
    <dbReference type="NCBI Taxonomy" id="89951"/>
    <lineage>
        <taxon>Eukaryota</taxon>
        <taxon>Metazoa</taxon>
        <taxon>Chordata</taxon>
        <taxon>Craniata</taxon>
        <taxon>Vertebrata</taxon>
        <taxon>Euteleostomi</taxon>
        <taxon>Actinopterygii</taxon>
        <taxon>Neopterygii</taxon>
        <taxon>Teleostei</taxon>
        <taxon>Neoteleostei</taxon>
        <taxon>Acanthomorphata</taxon>
        <taxon>Zeiogadaria</taxon>
        <taxon>Gadariae</taxon>
        <taxon>Gadiformes</taxon>
        <taxon>Gadoidei</taxon>
        <taxon>Merlucciidae</taxon>
        <taxon>Merluccius</taxon>
    </lineage>
</organism>
<gene>
    <name evidence="3" type="primary">crbn</name>
    <name evidence="3" type="ORF">N1851_028860</name>
</gene>
<keyword evidence="1" id="KW-0732">Signal</keyword>
<feature type="signal peptide" evidence="1">
    <location>
        <begin position="1"/>
        <end position="43"/>
    </location>
</feature>
<proteinExistence type="predicted"/>
<reference evidence="3" key="1">
    <citation type="journal article" date="2023" name="Front. Mar. Sci.">
        <title>A new Merluccius polli reference genome to investigate the effects of global change in West African waters.</title>
        <authorList>
            <person name="Mateo J.L."/>
            <person name="Blanco-Fernandez C."/>
            <person name="Garcia-Vazquez E."/>
            <person name="Machado-Schiaffino G."/>
        </authorList>
    </citation>
    <scope>NUCLEOTIDE SEQUENCE</scope>
    <source>
        <strain evidence="3">C29</strain>
        <tissue evidence="3">Fin</tissue>
    </source>
</reference>
<evidence type="ECO:0000313" key="4">
    <source>
        <dbReference type="Proteomes" id="UP001174136"/>
    </source>
</evidence>
<dbReference type="CDD" id="cd15777">
    <property type="entry name" value="CRBN_C_like"/>
    <property type="match status" value="1"/>
</dbReference>
<keyword evidence="4" id="KW-1185">Reference proteome</keyword>
<evidence type="ECO:0000313" key="3">
    <source>
        <dbReference type="EMBL" id="KAK0135305.1"/>
    </source>
</evidence>
<feature type="domain" description="CULT" evidence="2">
    <location>
        <begin position="55"/>
        <end position="185"/>
    </location>
</feature>
<comment type="caution">
    <text evidence="3">The sequence shown here is derived from an EMBL/GenBank/DDBJ whole genome shotgun (WGS) entry which is preliminary data.</text>
</comment>
<name>A0AA47NS25_MERPO</name>
<dbReference type="Proteomes" id="UP001174136">
    <property type="component" value="Unassembled WGS sequence"/>
</dbReference>
<sequence>MVSVCGSDMRGPSCPPWRVRPKPTVPWWWAVLLLWCCCTQTRSDACAAAEGDDGAALLLCRSCGHEVTTGADLNPVRSPLALSHRNDSRLGDEPLHVQVLQNPHGHRFEVITFKAADVAKRWPADGGSSWFPGFAWTVASCPRCGAHLGWGFQPSEWPLTVPESRFVDSERTFVALIAGRLLREDLAPRLLVPRSYSS</sequence>
<protein>
    <submittedName>
        <fullName evidence="3">Protein cereblon</fullName>
    </submittedName>
</protein>
<dbReference type="AlphaFoldDB" id="A0AA47NS25"/>
<dbReference type="Gene3D" id="2.170.150.20">
    <property type="entry name" value="Peptide methionine sulfoxide reductase"/>
    <property type="match status" value="1"/>
</dbReference>
<dbReference type="PROSITE" id="PS51788">
    <property type="entry name" value="CULT"/>
    <property type="match status" value="1"/>
</dbReference>
<feature type="chain" id="PRO_5041448790" evidence="1">
    <location>
        <begin position="44"/>
        <end position="198"/>
    </location>
</feature>
<dbReference type="FunFam" id="2.170.150.20:FF:000007">
    <property type="entry name" value="Protein cereblon"/>
    <property type="match status" value="1"/>
</dbReference>
<evidence type="ECO:0000259" key="2">
    <source>
        <dbReference type="PROSITE" id="PS51788"/>
    </source>
</evidence>
<dbReference type="InterPro" id="IPR034750">
    <property type="entry name" value="CULT"/>
</dbReference>
<evidence type="ECO:0000256" key="1">
    <source>
        <dbReference type="SAM" id="SignalP"/>
    </source>
</evidence>
<accession>A0AA47NS25</accession>